<dbReference type="NCBIfam" id="NF033734">
    <property type="entry name" value="MFS_ArsJ"/>
    <property type="match status" value="1"/>
</dbReference>
<keyword evidence="6" id="KW-1185">Reference proteome</keyword>
<keyword evidence="1 4" id="KW-0812">Transmembrane</keyword>
<dbReference type="PANTHER" id="PTHR23547:SF1">
    <property type="entry name" value="MAJOR FACILITATOR SUPERFAMILY MFS_1"/>
    <property type="match status" value="1"/>
</dbReference>
<organism evidence="5 6">
    <name type="scientific">Thiohalocapsa halophila</name>
    <dbReference type="NCBI Taxonomy" id="69359"/>
    <lineage>
        <taxon>Bacteria</taxon>
        <taxon>Pseudomonadati</taxon>
        <taxon>Pseudomonadota</taxon>
        <taxon>Gammaproteobacteria</taxon>
        <taxon>Chromatiales</taxon>
        <taxon>Chromatiaceae</taxon>
        <taxon>Thiohalocapsa</taxon>
    </lineage>
</organism>
<feature type="transmembrane region" description="Helical" evidence="4">
    <location>
        <begin position="55"/>
        <end position="76"/>
    </location>
</feature>
<dbReference type="Gene3D" id="1.20.1250.20">
    <property type="entry name" value="MFS general substrate transporter like domains"/>
    <property type="match status" value="2"/>
</dbReference>
<evidence type="ECO:0000256" key="2">
    <source>
        <dbReference type="ARBA" id="ARBA00022989"/>
    </source>
</evidence>
<feature type="transmembrane region" description="Helical" evidence="4">
    <location>
        <begin position="230"/>
        <end position="250"/>
    </location>
</feature>
<feature type="transmembrane region" description="Helical" evidence="4">
    <location>
        <begin position="181"/>
        <end position="199"/>
    </location>
</feature>
<dbReference type="Gene3D" id="1.10.287.470">
    <property type="entry name" value="Helix hairpin bin"/>
    <property type="match status" value="1"/>
</dbReference>
<sequence length="621" mass="65799">MSIPATSNFKLQTSHFRYLTVTAGYWAFTITDGAIRMLVVLYFHQLGYSPFEVAMLFLFYEVFGIITNLVGGWLGARIGLNLTMHIGMALQVVALLMLTVPDPWLSVVYVMAAQALSGIAKDLNKMSAKATVKTLTGEGAGAESKLFKYVAVLTGSKNALKGAGFFVGAALLQAFGFRDALFTLAGGLFLVMVVTVILLPSGVGKMKQKAPFTQVFSNTPAINWLSAARFFLFGARDVWFVVALPVYLYSVLNWEYTAVGGFLALWVIGYGIVQAGAPALIRPNRQGQGPSGRTALLGALVLALVPAGIAWSLTQGPALNWEPAPILIIGLIAFGIVFAINSAVHSYLILAYADADKVALNVGFYYMANAGGRLAGTVLSGLIFQLQGLEGCLWWSTGFVLAAALLSLWLPRTPRAAAVDAAPPQPRLIDADAVVEPTRLAELYAPIAGRVQDCAVREGDAVTAGQALLRIVPTAADAAEHQLAAPWDGEVLRSHVHVEGREVPAQALLLELFDPHSLVLRFSVDGSQALGLAPGQQVRAELAGASGSPVELAITRAWPALEPDTGRRVFEAQLPAQAGFAVGLSARVRVEPAVALQLPAATLEAIPTPTGRAAFVRNAAS</sequence>
<dbReference type="InterPro" id="IPR047769">
    <property type="entry name" value="MFS_ArsJ"/>
</dbReference>
<evidence type="ECO:0000256" key="3">
    <source>
        <dbReference type="ARBA" id="ARBA00023136"/>
    </source>
</evidence>
<evidence type="ECO:0000313" key="6">
    <source>
        <dbReference type="Proteomes" id="UP000748752"/>
    </source>
</evidence>
<dbReference type="InterPro" id="IPR036259">
    <property type="entry name" value="MFS_trans_sf"/>
</dbReference>
<feature type="transmembrane region" description="Helical" evidence="4">
    <location>
        <begin position="23"/>
        <end position="43"/>
    </location>
</feature>
<accession>A0ABS1CIH9</accession>
<evidence type="ECO:0008006" key="7">
    <source>
        <dbReference type="Google" id="ProtNLM"/>
    </source>
</evidence>
<proteinExistence type="predicted"/>
<keyword evidence="3 4" id="KW-0472">Membrane</keyword>
<name>A0ABS1CIH9_9GAMM</name>
<reference evidence="5 6" key="1">
    <citation type="journal article" date="2020" name="Microorganisms">
        <title>Osmotic Adaptation and Compatible Solute Biosynthesis of Phototrophic Bacteria as Revealed from Genome Analyses.</title>
        <authorList>
            <person name="Imhoff J.F."/>
            <person name="Rahn T."/>
            <person name="Kunzel S."/>
            <person name="Keller A."/>
            <person name="Neulinger S.C."/>
        </authorList>
    </citation>
    <scope>NUCLEOTIDE SEQUENCE [LARGE SCALE GENOMIC DNA]</scope>
    <source>
        <strain evidence="5 6">DSM 6210</strain>
    </source>
</reference>
<gene>
    <name evidence="5" type="ORF">CKO31_13365</name>
</gene>
<comment type="caution">
    <text evidence="5">The sequence shown here is derived from an EMBL/GenBank/DDBJ whole genome shotgun (WGS) entry which is preliminary data.</text>
</comment>
<dbReference type="Pfam" id="PF07690">
    <property type="entry name" value="MFS_1"/>
    <property type="match status" value="1"/>
</dbReference>
<dbReference type="InterPro" id="IPR011701">
    <property type="entry name" value="MFS"/>
</dbReference>
<feature type="transmembrane region" description="Helical" evidence="4">
    <location>
        <begin position="88"/>
        <end position="112"/>
    </location>
</feature>
<feature type="transmembrane region" description="Helical" evidence="4">
    <location>
        <begin position="256"/>
        <end position="273"/>
    </location>
</feature>
<dbReference type="Gene3D" id="2.40.50.100">
    <property type="match status" value="1"/>
</dbReference>
<feature type="transmembrane region" description="Helical" evidence="4">
    <location>
        <begin position="294"/>
        <end position="314"/>
    </location>
</feature>
<dbReference type="SUPFAM" id="SSF103473">
    <property type="entry name" value="MFS general substrate transporter"/>
    <property type="match status" value="1"/>
</dbReference>
<dbReference type="SUPFAM" id="SSF51230">
    <property type="entry name" value="Single hybrid motif"/>
    <property type="match status" value="1"/>
</dbReference>
<dbReference type="Proteomes" id="UP000748752">
    <property type="component" value="Unassembled WGS sequence"/>
</dbReference>
<dbReference type="InterPro" id="IPR011053">
    <property type="entry name" value="Single_hybrid_motif"/>
</dbReference>
<feature type="transmembrane region" description="Helical" evidence="4">
    <location>
        <begin position="364"/>
        <end position="387"/>
    </location>
</feature>
<keyword evidence="2 4" id="KW-1133">Transmembrane helix</keyword>
<dbReference type="PANTHER" id="PTHR23547">
    <property type="entry name" value="MAJOR FACILITATOR SUPERFAMILY DOMAIN, GENERAL SUBSTRATE TRANSPORTER"/>
    <property type="match status" value="1"/>
</dbReference>
<evidence type="ECO:0000256" key="4">
    <source>
        <dbReference type="SAM" id="Phobius"/>
    </source>
</evidence>
<evidence type="ECO:0000256" key="1">
    <source>
        <dbReference type="ARBA" id="ARBA00022692"/>
    </source>
</evidence>
<feature type="transmembrane region" description="Helical" evidence="4">
    <location>
        <begin position="326"/>
        <end position="352"/>
    </location>
</feature>
<feature type="transmembrane region" description="Helical" evidence="4">
    <location>
        <begin position="393"/>
        <end position="410"/>
    </location>
</feature>
<protein>
    <recommendedName>
        <fullName evidence="7">Organoarsenical effux MFS transporter ArsJ</fullName>
    </recommendedName>
</protein>
<evidence type="ECO:0000313" key="5">
    <source>
        <dbReference type="EMBL" id="MBK1631717.1"/>
    </source>
</evidence>
<dbReference type="EMBL" id="NRRV01000031">
    <property type="protein sequence ID" value="MBK1631717.1"/>
    <property type="molecule type" value="Genomic_DNA"/>
</dbReference>
<dbReference type="Gene3D" id="2.40.30.170">
    <property type="match status" value="1"/>
</dbReference>